<dbReference type="AlphaFoldDB" id="A0A8X6WCN1"/>
<sequence>MQCWAIPLGSSSSTRFDDDVQVNMYVTVLRTLSDVEIVTLDHNNTENDEDKSEQLTPITLTEAKVSLNKLRNFYLQNHIDWDFIQASFILKISTDKVRLSEGIFTSHCSATDGLQRRIS</sequence>
<keyword evidence="2" id="KW-1185">Reference proteome</keyword>
<name>A0A8X6WCN1_TRICX</name>
<comment type="caution">
    <text evidence="1">The sequence shown here is derived from an EMBL/GenBank/DDBJ whole genome shotgun (WGS) entry which is preliminary data.</text>
</comment>
<proteinExistence type="predicted"/>
<dbReference type="EMBL" id="BMAU01021402">
    <property type="protein sequence ID" value="GFY32320.1"/>
    <property type="molecule type" value="Genomic_DNA"/>
</dbReference>
<accession>A0A8X6WCN1</accession>
<gene>
    <name evidence="1" type="ORF">TNCV_3558281</name>
</gene>
<dbReference type="Proteomes" id="UP000887159">
    <property type="component" value="Unassembled WGS sequence"/>
</dbReference>
<evidence type="ECO:0000313" key="2">
    <source>
        <dbReference type="Proteomes" id="UP000887159"/>
    </source>
</evidence>
<organism evidence="1 2">
    <name type="scientific">Trichonephila clavipes</name>
    <name type="common">Golden silk orbweaver</name>
    <name type="synonym">Nephila clavipes</name>
    <dbReference type="NCBI Taxonomy" id="2585209"/>
    <lineage>
        <taxon>Eukaryota</taxon>
        <taxon>Metazoa</taxon>
        <taxon>Ecdysozoa</taxon>
        <taxon>Arthropoda</taxon>
        <taxon>Chelicerata</taxon>
        <taxon>Arachnida</taxon>
        <taxon>Araneae</taxon>
        <taxon>Araneomorphae</taxon>
        <taxon>Entelegynae</taxon>
        <taxon>Araneoidea</taxon>
        <taxon>Nephilidae</taxon>
        <taxon>Trichonephila</taxon>
    </lineage>
</organism>
<evidence type="ECO:0000313" key="1">
    <source>
        <dbReference type="EMBL" id="GFY32320.1"/>
    </source>
</evidence>
<protein>
    <submittedName>
        <fullName evidence="1">Uncharacterized protein</fullName>
    </submittedName>
</protein>
<reference evidence="1" key="1">
    <citation type="submission" date="2020-08" db="EMBL/GenBank/DDBJ databases">
        <title>Multicomponent nature underlies the extraordinary mechanical properties of spider dragline silk.</title>
        <authorList>
            <person name="Kono N."/>
            <person name="Nakamura H."/>
            <person name="Mori M."/>
            <person name="Yoshida Y."/>
            <person name="Ohtoshi R."/>
            <person name="Malay A.D."/>
            <person name="Moran D.A.P."/>
            <person name="Tomita M."/>
            <person name="Numata K."/>
            <person name="Arakawa K."/>
        </authorList>
    </citation>
    <scope>NUCLEOTIDE SEQUENCE</scope>
</reference>